<dbReference type="PROSITE" id="PS00134">
    <property type="entry name" value="TRYPSIN_HIS"/>
    <property type="match status" value="1"/>
</dbReference>
<protein>
    <recommendedName>
        <fullName evidence="6">Peptidase S1 domain-containing protein</fullName>
    </recommendedName>
</protein>
<name>A0A401RYJ6_CHIPU</name>
<dbReference type="Pfam" id="PF00089">
    <property type="entry name" value="Trypsin"/>
    <property type="match status" value="1"/>
</dbReference>
<dbReference type="PROSITE" id="PS50240">
    <property type="entry name" value="TRYPSIN_DOM"/>
    <property type="match status" value="1"/>
</dbReference>
<keyword evidence="2 5" id="KW-0378">Hydrolase</keyword>
<accession>A0A401RYJ6</accession>
<evidence type="ECO:0000256" key="2">
    <source>
        <dbReference type="ARBA" id="ARBA00022801"/>
    </source>
</evidence>
<dbReference type="PANTHER" id="PTHR24252:SF10">
    <property type="entry name" value="SERINE PROTEASE 56"/>
    <property type="match status" value="1"/>
</dbReference>
<evidence type="ECO:0000313" key="8">
    <source>
        <dbReference type="Proteomes" id="UP000287033"/>
    </source>
</evidence>
<gene>
    <name evidence="7" type="ORF">chiPu_0001621</name>
</gene>
<evidence type="ECO:0000313" key="7">
    <source>
        <dbReference type="EMBL" id="GCC23227.1"/>
    </source>
</evidence>
<dbReference type="GO" id="GO:0004252">
    <property type="term" value="F:serine-type endopeptidase activity"/>
    <property type="evidence" value="ECO:0007669"/>
    <property type="project" value="InterPro"/>
</dbReference>
<keyword evidence="3 5" id="KW-0720">Serine protease</keyword>
<dbReference type="OrthoDB" id="6380398at2759"/>
<sequence length="768" mass="86932">MLLYFFLAVDLSLAAPLNRDVYKLPPSALEELSKKGTIILEAALKNALLKLDEVLRNRNRHLEECNYCPACLFNNCGDRTTQCEVMPTSEPNCETILRAKLAEPESERQWELSKACWYYQTYCPKGGHRKVSCLKQMVERCHARILQCSQTDNKSLNSMLKSERKVTCGQKATTTNHTVAMGRIVGGNRAAPGSWPWLVLLKLNGNVMCGGVLVQHSWIITAAHCFTGNRNENYWQVVIGEYDLKKQDTEEKILQINRIITHPKFNQRTFNNDIALLELTESITISEHVNFVCLPESVGELPPGTMCYIAGWGSLYEDGPYADVLVEAKVPLLGQSMCKSALGKELVTNQMFCAGYLSGNVDSCQIYGDSGGPLTCIDPVSNQCYLYGITSWGDGCGQPGKPGVYSRVPSFINWINNEIKKSPGSREPTCFDFQKLLELQNAQRKSEVTRLCAFYRRFCPPLSETTACSRYIEERCKVKMKKCELRTFLQKLLDLLHPVEEFIRIRDSFSFFTETVPKFMENIYTNIFPSQGQHLANHEKEWIQTNDLLEERHGRSLETNLESNIQQNISNSGKWSGYSSQDVCEGCLPIFSFKIPKKQMESLKGDLQSLLRSLSSQPEIDEILSYMQKIPYEAESLSPTLLKDNGLNSSKNDLRVKKQDDLNVVPDSAVFLKANDCQSLNESLFNVSLLMDEYKWILSIPTEKLSMRFQEVLVDMDSKNEKGLFKARVKAMVGDRPTTFNSLIGLENDSFYRSMAWVIGQGLDALQT</sequence>
<dbReference type="InterPro" id="IPR033116">
    <property type="entry name" value="TRYPSIN_SER"/>
</dbReference>
<dbReference type="PROSITE" id="PS00135">
    <property type="entry name" value="TRYPSIN_SER"/>
    <property type="match status" value="1"/>
</dbReference>
<feature type="domain" description="Peptidase S1" evidence="6">
    <location>
        <begin position="184"/>
        <end position="420"/>
    </location>
</feature>
<dbReference type="STRING" id="137246.A0A401RYJ6"/>
<dbReference type="InterPro" id="IPR043504">
    <property type="entry name" value="Peptidase_S1_PA_chymotrypsin"/>
</dbReference>
<evidence type="ECO:0000256" key="3">
    <source>
        <dbReference type="ARBA" id="ARBA00022825"/>
    </source>
</evidence>
<dbReference type="InterPro" id="IPR018114">
    <property type="entry name" value="TRYPSIN_HIS"/>
</dbReference>
<dbReference type="PRINTS" id="PR00722">
    <property type="entry name" value="CHYMOTRYPSIN"/>
</dbReference>
<evidence type="ECO:0000256" key="1">
    <source>
        <dbReference type="ARBA" id="ARBA00022670"/>
    </source>
</evidence>
<dbReference type="Gene3D" id="2.40.10.10">
    <property type="entry name" value="Trypsin-like serine proteases"/>
    <property type="match status" value="1"/>
</dbReference>
<keyword evidence="4" id="KW-1015">Disulfide bond</keyword>
<dbReference type="PANTHER" id="PTHR24252">
    <property type="entry name" value="ACROSIN-RELATED"/>
    <property type="match status" value="1"/>
</dbReference>
<proteinExistence type="predicted"/>
<dbReference type="OMA" id="VMEIQHR"/>
<dbReference type="SMART" id="SM00020">
    <property type="entry name" value="Tryp_SPc"/>
    <property type="match status" value="1"/>
</dbReference>
<dbReference type="InterPro" id="IPR009003">
    <property type="entry name" value="Peptidase_S1_PA"/>
</dbReference>
<evidence type="ECO:0000256" key="5">
    <source>
        <dbReference type="RuleBase" id="RU363034"/>
    </source>
</evidence>
<dbReference type="SUPFAM" id="SSF50494">
    <property type="entry name" value="Trypsin-like serine proteases"/>
    <property type="match status" value="1"/>
</dbReference>
<evidence type="ECO:0000259" key="6">
    <source>
        <dbReference type="PROSITE" id="PS50240"/>
    </source>
</evidence>
<keyword evidence="1 5" id="KW-0645">Protease</keyword>
<keyword evidence="8" id="KW-1185">Reference proteome</keyword>
<organism evidence="7 8">
    <name type="scientific">Chiloscyllium punctatum</name>
    <name type="common">Brownbanded bambooshark</name>
    <name type="synonym">Hemiscyllium punctatum</name>
    <dbReference type="NCBI Taxonomy" id="137246"/>
    <lineage>
        <taxon>Eukaryota</taxon>
        <taxon>Metazoa</taxon>
        <taxon>Chordata</taxon>
        <taxon>Craniata</taxon>
        <taxon>Vertebrata</taxon>
        <taxon>Chondrichthyes</taxon>
        <taxon>Elasmobranchii</taxon>
        <taxon>Galeomorphii</taxon>
        <taxon>Galeoidea</taxon>
        <taxon>Orectolobiformes</taxon>
        <taxon>Hemiscylliidae</taxon>
        <taxon>Chiloscyllium</taxon>
    </lineage>
</organism>
<dbReference type="AlphaFoldDB" id="A0A401RYJ6"/>
<reference evidence="7 8" key="1">
    <citation type="journal article" date="2018" name="Nat. Ecol. Evol.">
        <title>Shark genomes provide insights into elasmobranch evolution and the origin of vertebrates.</title>
        <authorList>
            <person name="Hara Y"/>
            <person name="Yamaguchi K"/>
            <person name="Onimaru K"/>
            <person name="Kadota M"/>
            <person name="Koyanagi M"/>
            <person name="Keeley SD"/>
            <person name="Tatsumi K"/>
            <person name="Tanaka K"/>
            <person name="Motone F"/>
            <person name="Kageyama Y"/>
            <person name="Nozu R"/>
            <person name="Adachi N"/>
            <person name="Nishimura O"/>
            <person name="Nakagawa R"/>
            <person name="Tanegashima C"/>
            <person name="Kiyatake I"/>
            <person name="Matsumoto R"/>
            <person name="Murakumo K"/>
            <person name="Nishida K"/>
            <person name="Terakita A"/>
            <person name="Kuratani S"/>
            <person name="Sato K"/>
            <person name="Hyodo S Kuraku.S."/>
        </authorList>
    </citation>
    <scope>NUCLEOTIDE SEQUENCE [LARGE SCALE GENOMIC DNA]</scope>
</reference>
<dbReference type="GO" id="GO:0006508">
    <property type="term" value="P:proteolysis"/>
    <property type="evidence" value="ECO:0007669"/>
    <property type="project" value="UniProtKB-KW"/>
</dbReference>
<comment type="caution">
    <text evidence="7">The sequence shown here is derived from an EMBL/GenBank/DDBJ whole genome shotgun (WGS) entry which is preliminary data.</text>
</comment>
<dbReference type="InterPro" id="IPR001314">
    <property type="entry name" value="Peptidase_S1A"/>
</dbReference>
<dbReference type="FunFam" id="2.40.10.10:FF:000003">
    <property type="entry name" value="Transmembrane serine protease 3"/>
    <property type="match status" value="1"/>
</dbReference>
<dbReference type="Proteomes" id="UP000287033">
    <property type="component" value="Unassembled WGS sequence"/>
</dbReference>
<evidence type="ECO:0000256" key="4">
    <source>
        <dbReference type="ARBA" id="ARBA00023157"/>
    </source>
</evidence>
<dbReference type="CDD" id="cd00190">
    <property type="entry name" value="Tryp_SPc"/>
    <property type="match status" value="1"/>
</dbReference>
<dbReference type="InterPro" id="IPR001254">
    <property type="entry name" value="Trypsin_dom"/>
</dbReference>
<dbReference type="EMBL" id="BEZZ01000024">
    <property type="protein sequence ID" value="GCC23227.1"/>
    <property type="molecule type" value="Genomic_DNA"/>
</dbReference>